<dbReference type="Proteomes" id="UP000541444">
    <property type="component" value="Unassembled WGS sequence"/>
</dbReference>
<evidence type="ECO:0000313" key="3">
    <source>
        <dbReference type="Proteomes" id="UP000541444"/>
    </source>
</evidence>
<dbReference type="CDD" id="cd03031">
    <property type="entry name" value="GRX_GRX_like"/>
    <property type="match status" value="1"/>
</dbReference>
<protein>
    <recommendedName>
        <fullName evidence="1">Glutaredoxin domain-containing protein</fullName>
    </recommendedName>
</protein>
<dbReference type="EMBL" id="JACGCM010001948">
    <property type="protein sequence ID" value="KAF6146974.1"/>
    <property type="molecule type" value="Genomic_DNA"/>
</dbReference>
<dbReference type="PROSITE" id="PS51354">
    <property type="entry name" value="GLUTAREDOXIN_2"/>
    <property type="match status" value="1"/>
</dbReference>
<sequence length="225" mass="25525">MWPPWATNSPSRPHTKSSNFTFTTFKDIQSLIEEEPTKPHLKKPSNIFHRVRIANSILRSWSTRPPQITLPGTESRIVIYSTSLRVVRKTFEDCRTVQSIFRAFRVSIDERDLSMDSSFQLELQRILGFQTKKRGLGLPRVFIGGRYIGGADEIRQLHETGELKNLVQGFVSADISGGCDECGGYRFVLCEECNGSRKCYVEKGGFRTCLVCNENGLIRCSTCSF</sequence>
<dbReference type="Pfam" id="PF00462">
    <property type="entry name" value="Glutaredoxin"/>
    <property type="match status" value="1"/>
</dbReference>
<comment type="caution">
    <text evidence="2">The sequence shown here is derived from an EMBL/GenBank/DDBJ whole genome shotgun (WGS) entry which is preliminary data.</text>
</comment>
<dbReference type="Gene3D" id="3.40.30.10">
    <property type="entry name" value="Glutaredoxin"/>
    <property type="match status" value="1"/>
</dbReference>
<dbReference type="InterPro" id="IPR002109">
    <property type="entry name" value="Glutaredoxin"/>
</dbReference>
<dbReference type="AlphaFoldDB" id="A0A7J7LWN7"/>
<dbReference type="InterPro" id="IPR036249">
    <property type="entry name" value="Thioredoxin-like_sf"/>
</dbReference>
<dbReference type="SUPFAM" id="SSF52833">
    <property type="entry name" value="Thioredoxin-like"/>
    <property type="match status" value="1"/>
</dbReference>
<keyword evidence="3" id="KW-1185">Reference proteome</keyword>
<name>A0A7J7LWN7_9MAGN</name>
<dbReference type="PANTHER" id="PTHR45669:SF26">
    <property type="entry name" value="GLUTAREDOXIN DOMAIN-CONTAINING PROTEIN"/>
    <property type="match status" value="1"/>
</dbReference>
<feature type="domain" description="Glutaredoxin" evidence="1">
    <location>
        <begin position="77"/>
        <end position="148"/>
    </location>
</feature>
<organism evidence="2 3">
    <name type="scientific">Kingdonia uniflora</name>
    <dbReference type="NCBI Taxonomy" id="39325"/>
    <lineage>
        <taxon>Eukaryota</taxon>
        <taxon>Viridiplantae</taxon>
        <taxon>Streptophyta</taxon>
        <taxon>Embryophyta</taxon>
        <taxon>Tracheophyta</taxon>
        <taxon>Spermatophyta</taxon>
        <taxon>Magnoliopsida</taxon>
        <taxon>Ranunculales</taxon>
        <taxon>Circaeasteraceae</taxon>
        <taxon>Kingdonia</taxon>
    </lineage>
</organism>
<gene>
    <name evidence="2" type="ORF">GIB67_036693</name>
</gene>
<dbReference type="OrthoDB" id="423313at2759"/>
<dbReference type="PANTHER" id="PTHR45669">
    <property type="entry name" value="GLUTAREDOXIN DOMAIN-CONTAINING CYSTEINE-RICH PROTEIN CG12206-RELATED"/>
    <property type="match status" value="1"/>
</dbReference>
<accession>A0A7J7LWN7</accession>
<evidence type="ECO:0000259" key="1">
    <source>
        <dbReference type="Pfam" id="PF00462"/>
    </source>
</evidence>
<dbReference type="Pfam" id="PF23733">
    <property type="entry name" value="GRXCR1-2_C"/>
    <property type="match status" value="1"/>
</dbReference>
<proteinExistence type="predicted"/>
<reference evidence="2 3" key="1">
    <citation type="journal article" date="2020" name="IScience">
        <title>Genome Sequencing of the Endangered Kingdonia uniflora (Circaeasteraceae, Ranunculales) Reveals Potential Mechanisms of Evolutionary Specialization.</title>
        <authorList>
            <person name="Sun Y."/>
            <person name="Deng T."/>
            <person name="Zhang A."/>
            <person name="Moore M.J."/>
            <person name="Landis J.B."/>
            <person name="Lin N."/>
            <person name="Zhang H."/>
            <person name="Zhang X."/>
            <person name="Huang J."/>
            <person name="Zhang X."/>
            <person name="Sun H."/>
            <person name="Wang H."/>
        </authorList>
    </citation>
    <scope>NUCLEOTIDE SEQUENCE [LARGE SCALE GENOMIC DNA]</scope>
    <source>
        <strain evidence="2">TB1705</strain>
        <tissue evidence="2">Leaf</tissue>
    </source>
</reference>
<evidence type="ECO:0000313" key="2">
    <source>
        <dbReference type="EMBL" id="KAF6146974.1"/>
    </source>
</evidence>